<dbReference type="OrthoDB" id="9784036at2"/>
<dbReference type="Proteomes" id="UP000276349">
    <property type="component" value="Unassembled WGS sequence"/>
</dbReference>
<reference evidence="3 4" key="1">
    <citation type="submission" date="2018-12" db="EMBL/GenBank/DDBJ databases">
        <authorList>
            <person name="Yu L."/>
        </authorList>
    </citation>
    <scope>NUCLEOTIDE SEQUENCE [LARGE SCALE GENOMIC DNA]</scope>
    <source>
        <strain evidence="3 4">S5H2222</strain>
    </source>
</reference>
<gene>
    <name evidence="3" type="ORF">EKG35_19260</name>
</gene>
<protein>
    <submittedName>
        <fullName evidence="3">Alpha/beta hydrolase</fullName>
    </submittedName>
</protein>
<dbReference type="InterPro" id="IPR052558">
    <property type="entry name" value="Siderophore_Hydrolase_D"/>
</dbReference>
<dbReference type="Gene3D" id="3.40.50.1820">
    <property type="entry name" value="alpha/beta hydrolase"/>
    <property type="match status" value="1"/>
</dbReference>
<dbReference type="PANTHER" id="PTHR40841">
    <property type="entry name" value="SIDEROPHORE TRIACETYLFUSARININE C ESTERASE"/>
    <property type="match status" value="1"/>
</dbReference>
<evidence type="ECO:0000256" key="2">
    <source>
        <dbReference type="ARBA" id="ARBA00022801"/>
    </source>
</evidence>
<comment type="similarity">
    <text evidence="1">Belongs to the esterase D family.</text>
</comment>
<keyword evidence="4" id="KW-1185">Reference proteome</keyword>
<name>A0A431UE12_9BACI</name>
<evidence type="ECO:0000313" key="4">
    <source>
        <dbReference type="Proteomes" id="UP000276349"/>
    </source>
</evidence>
<dbReference type="InterPro" id="IPR029058">
    <property type="entry name" value="AB_hydrolase_fold"/>
</dbReference>
<keyword evidence="2 3" id="KW-0378">Hydrolase</keyword>
<dbReference type="AlphaFoldDB" id="A0A431UE12"/>
<sequence length="251" mass="29357">MGDFLISSKFTNYQYTIYVHVPDIEQPKEGFSIIYILDGLSYFPLAKQVVKLQSRNTLKTRVEDSIVVGICHQEETMRKRRFYDFTAPSEKYQFPERTKGKLDDLNEFGGAENFSRFLMDELKPLIETKYPVNKNKQTIYGHSLSGYYVLWNFLTKPQSFQTYIAVSPSIWWNNRELFRMLKDTSLDELAPLFIIVGEREGFMVEDAKHFYEEIPSMNKQLFVADDENHASVVPTTLSRAFRFCSEVGLNR</sequence>
<dbReference type="Pfam" id="PF00756">
    <property type="entry name" value="Esterase"/>
    <property type="match status" value="1"/>
</dbReference>
<evidence type="ECO:0000313" key="3">
    <source>
        <dbReference type="EMBL" id="RTQ87319.1"/>
    </source>
</evidence>
<evidence type="ECO:0000256" key="1">
    <source>
        <dbReference type="ARBA" id="ARBA00005622"/>
    </source>
</evidence>
<dbReference type="PANTHER" id="PTHR40841:SF2">
    <property type="entry name" value="SIDEROPHORE-DEGRADING ESTERASE (EUROFUNG)"/>
    <property type="match status" value="1"/>
</dbReference>
<dbReference type="SUPFAM" id="SSF53474">
    <property type="entry name" value="alpha/beta-Hydrolases"/>
    <property type="match status" value="1"/>
</dbReference>
<accession>A0A431UE12</accession>
<dbReference type="InterPro" id="IPR000801">
    <property type="entry name" value="Esterase-like"/>
</dbReference>
<dbReference type="GO" id="GO:0016788">
    <property type="term" value="F:hydrolase activity, acting on ester bonds"/>
    <property type="evidence" value="ECO:0007669"/>
    <property type="project" value="TreeGrafter"/>
</dbReference>
<proteinExistence type="inferred from homology"/>
<dbReference type="RefSeq" id="WP_126296173.1">
    <property type="nucleotide sequence ID" value="NZ_JAXUAO010000029.1"/>
</dbReference>
<dbReference type="EMBL" id="RXNR01000099">
    <property type="protein sequence ID" value="RTQ87319.1"/>
    <property type="molecule type" value="Genomic_DNA"/>
</dbReference>
<comment type="caution">
    <text evidence="3">The sequence shown here is derived from an EMBL/GenBank/DDBJ whole genome shotgun (WGS) entry which is preliminary data.</text>
</comment>
<organism evidence="3 4">
    <name type="scientific">Lysinibacillus telephonicus</name>
    <dbReference type="NCBI Taxonomy" id="1714840"/>
    <lineage>
        <taxon>Bacteria</taxon>
        <taxon>Bacillati</taxon>
        <taxon>Bacillota</taxon>
        <taxon>Bacilli</taxon>
        <taxon>Bacillales</taxon>
        <taxon>Bacillaceae</taxon>
        <taxon>Lysinibacillus</taxon>
    </lineage>
</organism>